<evidence type="ECO:0000256" key="2">
    <source>
        <dbReference type="SAM" id="Coils"/>
    </source>
</evidence>
<dbReference type="PANTHER" id="PTHR14894">
    <property type="entry name" value="CDK5 REGULATORY SUBUNIT-ASSOCIATED PROTEIN 3"/>
    <property type="match status" value="1"/>
</dbReference>
<sequence>MTDILDIKYQELIEWLKSRNQIPKEWTKQLKAVQLKMKELLDKVDQIQDKNIVSYIKENKEEFSYYHLEKVIAMLLQTPEAQQKSFFGGYTNQLIKDWIAIEKFYKKENIHLISLAKLLIQNVQYEIPGFTKNVSMLENQIKFSTQKKQDFENTIKKQQAEYESQCAKLGVEGKNLEEEIAALASKLPEHFQKIEDAAKTELIQKGLTYYYDFTMYVNSKSTKDSIKLSLLDELIFHGDEPISVYEKRKGGQEITAEDENLIKIKYDWYQKFQQNKKEEDQIDWNIDITDVANTQEQAAGICWDIEDNTNKESEGINWDFGATAPSQPAENQTAEVVEINWDISDANAVQQSANVDLNIEDLTSKNFQEVETILSNRNYRNLIISNISELIQFLNQRYLESKQYSANSILQTYESTQEGLLDIKPEEIKQIKDSFEGLLNLITNFQFRQLLLFKEQQKSCDRIIAQLNSYKENIKRYEQNIKNMIKKELENVDQVKEYSSNKQKKVIQALELKDVVEKKLTEAIKRKCVLVGDITKLKK</sequence>
<gene>
    <name evidence="3" type="ORF">TTHERM_01043360</name>
</gene>
<dbReference type="RefSeq" id="XP_001030682.2">
    <property type="nucleotide sequence ID" value="XM_001030682.2"/>
</dbReference>
<dbReference type="EMBL" id="GG662496">
    <property type="protein sequence ID" value="EAR83019.2"/>
    <property type="molecule type" value="Genomic_DNA"/>
</dbReference>
<feature type="coiled-coil region" evidence="2">
    <location>
        <begin position="460"/>
        <end position="487"/>
    </location>
</feature>
<evidence type="ECO:0000313" key="3">
    <source>
        <dbReference type="EMBL" id="EAR83019.2"/>
    </source>
</evidence>
<keyword evidence="4" id="KW-1185">Reference proteome</keyword>
<feature type="coiled-coil region" evidence="2">
    <location>
        <begin position="134"/>
        <end position="168"/>
    </location>
</feature>
<accession>Q22CH3</accession>
<dbReference type="Proteomes" id="UP000009168">
    <property type="component" value="Unassembled WGS sequence"/>
</dbReference>
<organism evidence="3 4">
    <name type="scientific">Tetrahymena thermophila (strain SB210)</name>
    <dbReference type="NCBI Taxonomy" id="312017"/>
    <lineage>
        <taxon>Eukaryota</taxon>
        <taxon>Sar</taxon>
        <taxon>Alveolata</taxon>
        <taxon>Ciliophora</taxon>
        <taxon>Intramacronucleata</taxon>
        <taxon>Oligohymenophorea</taxon>
        <taxon>Hymenostomatida</taxon>
        <taxon>Tetrahymenina</taxon>
        <taxon>Tetrahymenidae</taxon>
        <taxon>Tetrahymena</taxon>
    </lineage>
</organism>
<dbReference type="STRING" id="312017.Q22CH3"/>
<name>Q22CH3_TETTS</name>
<dbReference type="InParanoid" id="Q22CH3"/>
<dbReference type="AlphaFoldDB" id="Q22CH3"/>
<dbReference type="PANTHER" id="PTHR14894:SF0">
    <property type="entry name" value="CDK5 REGULATORY SUBUNIT-ASSOCIATED PROTEIN 3"/>
    <property type="match status" value="1"/>
</dbReference>
<proteinExistence type="inferred from homology"/>
<protein>
    <submittedName>
        <fullName evidence="3">CDK5RAP3-like protein, putative</fullName>
    </submittedName>
</protein>
<keyword evidence="2" id="KW-0175">Coiled coil</keyword>
<dbReference type="Pfam" id="PF05600">
    <property type="entry name" value="CDK5RAP3"/>
    <property type="match status" value="1"/>
</dbReference>
<dbReference type="GeneID" id="7844698"/>
<comment type="similarity">
    <text evidence="1">Belongs to the CDK5RAP3 family.</text>
</comment>
<dbReference type="GO" id="GO:0012505">
    <property type="term" value="C:endomembrane system"/>
    <property type="evidence" value="ECO:0007669"/>
    <property type="project" value="TreeGrafter"/>
</dbReference>
<dbReference type="OrthoDB" id="287425at2759"/>
<dbReference type="KEGG" id="tet:TTHERM_01043360"/>
<reference evidence="4" key="1">
    <citation type="journal article" date="2006" name="PLoS Biol.">
        <title>Macronuclear genome sequence of the ciliate Tetrahymena thermophila, a model eukaryote.</title>
        <authorList>
            <person name="Eisen J.A."/>
            <person name="Coyne R.S."/>
            <person name="Wu M."/>
            <person name="Wu D."/>
            <person name="Thiagarajan M."/>
            <person name="Wortman J.R."/>
            <person name="Badger J.H."/>
            <person name="Ren Q."/>
            <person name="Amedeo P."/>
            <person name="Jones K.M."/>
            <person name="Tallon L.J."/>
            <person name="Delcher A.L."/>
            <person name="Salzberg S.L."/>
            <person name="Silva J.C."/>
            <person name="Haas B.J."/>
            <person name="Majoros W.H."/>
            <person name="Farzad M."/>
            <person name="Carlton J.M."/>
            <person name="Smith R.K. Jr."/>
            <person name="Garg J."/>
            <person name="Pearlman R.E."/>
            <person name="Karrer K.M."/>
            <person name="Sun L."/>
            <person name="Manning G."/>
            <person name="Elde N.C."/>
            <person name="Turkewitz A.P."/>
            <person name="Asai D.J."/>
            <person name="Wilkes D.E."/>
            <person name="Wang Y."/>
            <person name="Cai H."/>
            <person name="Collins K."/>
            <person name="Stewart B.A."/>
            <person name="Lee S.R."/>
            <person name="Wilamowska K."/>
            <person name="Weinberg Z."/>
            <person name="Ruzzo W.L."/>
            <person name="Wloga D."/>
            <person name="Gaertig J."/>
            <person name="Frankel J."/>
            <person name="Tsao C.-C."/>
            <person name="Gorovsky M.A."/>
            <person name="Keeling P.J."/>
            <person name="Waller R.F."/>
            <person name="Patron N.J."/>
            <person name="Cherry J.M."/>
            <person name="Stover N.A."/>
            <person name="Krieger C.J."/>
            <person name="del Toro C."/>
            <person name="Ryder H.F."/>
            <person name="Williamson S.C."/>
            <person name="Barbeau R.A."/>
            <person name="Hamilton E.P."/>
            <person name="Orias E."/>
        </authorList>
    </citation>
    <scope>NUCLEOTIDE SEQUENCE [LARGE SCALE GENOMIC DNA]</scope>
    <source>
        <strain evidence="4">SB210</strain>
    </source>
</reference>
<dbReference type="InterPro" id="IPR008491">
    <property type="entry name" value="CDK5RAP3"/>
</dbReference>
<evidence type="ECO:0000313" key="4">
    <source>
        <dbReference type="Proteomes" id="UP000009168"/>
    </source>
</evidence>
<dbReference type="GO" id="GO:0007346">
    <property type="term" value="P:regulation of mitotic cell cycle"/>
    <property type="evidence" value="ECO:0007669"/>
    <property type="project" value="TreeGrafter"/>
</dbReference>
<evidence type="ECO:0000256" key="1">
    <source>
        <dbReference type="ARBA" id="ARBA00007478"/>
    </source>
</evidence>
<dbReference type="eggNOG" id="KOG2607">
    <property type="taxonomic scope" value="Eukaryota"/>
</dbReference>
<dbReference type="HOGENOM" id="CLU_974812_0_0_1"/>